<name>A0A0H2YTM4_CLOP1</name>
<dbReference type="Proteomes" id="UP000001823">
    <property type="component" value="Chromosome"/>
</dbReference>
<dbReference type="PaxDb" id="195103-CPF_1580"/>
<evidence type="ECO:0008006" key="3">
    <source>
        <dbReference type="Google" id="ProtNLM"/>
    </source>
</evidence>
<dbReference type="EMBL" id="CP000246">
    <property type="protein sequence ID" value="ABG84101.1"/>
    <property type="molecule type" value="Genomic_DNA"/>
</dbReference>
<accession>A0A0H2YTM4</accession>
<organism evidence="1 2">
    <name type="scientific">Clostridium perfringens (strain ATCC 13124 / DSM 756 / JCM 1290 / NCIMB 6125 / NCTC 8237 / Type A)</name>
    <dbReference type="NCBI Taxonomy" id="195103"/>
    <lineage>
        <taxon>Bacteria</taxon>
        <taxon>Bacillati</taxon>
        <taxon>Bacillota</taxon>
        <taxon>Clostridia</taxon>
        <taxon>Eubacteriales</taxon>
        <taxon>Clostridiaceae</taxon>
        <taxon>Clostridium</taxon>
    </lineage>
</organism>
<evidence type="ECO:0000313" key="1">
    <source>
        <dbReference type="EMBL" id="ABG84101.1"/>
    </source>
</evidence>
<protein>
    <recommendedName>
        <fullName evidence="3">DUF3168 domain-containing protein</fullName>
    </recommendedName>
</protein>
<dbReference type="KEGG" id="cpf:CPF_1580"/>
<dbReference type="RefSeq" id="WP_011590781.1">
    <property type="nucleotide sequence ID" value="NC_008261.1"/>
</dbReference>
<dbReference type="HOGENOM" id="CLU_164594_1_0_9"/>
<dbReference type="STRING" id="195103.CPF_1580"/>
<dbReference type="eggNOG" id="ENOG5031NGD">
    <property type="taxonomic scope" value="Bacteria"/>
</dbReference>
<evidence type="ECO:0000313" key="2">
    <source>
        <dbReference type="Proteomes" id="UP000001823"/>
    </source>
</evidence>
<gene>
    <name evidence="1" type="ordered locus">CPF_1580</name>
</gene>
<proteinExistence type="predicted"/>
<reference evidence="1 2" key="1">
    <citation type="journal article" date="2006" name="Genome Res.">
        <title>Skewed genomic variability in strains of the toxigenic bacterial pathogen, Clostridium perfringens.</title>
        <authorList>
            <person name="Myers G.S."/>
            <person name="Rasko D.A."/>
            <person name="Cheung J.K."/>
            <person name="Ravel J."/>
            <person name="Seshadri R."/>
            <person name="Deboy R.T."/>
            <person name="Ren Q."/>
            <person name="Varga J."/>
            <person name="Awad M.M."/>
            <person name="Brinkac L.M."/>
            <person name="Daugherty S.C."/>
            <person name="Haft D.H."/>
            <person name="Dodson R.J."/>
            <person name="Madupu R."/>
            <person name="Nelson W.C."/>
            <person name="Rosovitz M.J."/>
            <person name="Sullivan S.A."/>
            <person name="Khouri H."/>
            <person name="Dimitrov G.I."/>
            <person name="Watkins K.L."/>
            <person name="Mulligan S."/>
            <person name="Benton J."/>
            <person name="Radune D."/>
            <person name="Fisher D.J."/>
            <person name="Atkins H.S."/>
            <person name="Hiscox T."/>
            <person name="Jost B.H."/>
            <person name="Billington S.J."/>
            <person name="Songer J.G."/>
            <person name="McClane B.A."/>
            <person name="Titball R.W."/>
            <person name="Rood J.I."/>
            <person name="Melville S.B."/>
            <person name="Paulsen I.T."/>
        </authorList>
    </citation>
    <scope>NUCLEOTIDE SEQUENCE [LARGE SCALE GENOMIC DNA]</scope>
    <source>
        <strain evidence="2">ATCC 13124 / DSM 756 / JCM 1290 / NCIMB 6125 / NCTC 8237 / S 107 / Type A</strain>
    </source>
</reference>
<sequence length="115" mass="13541">MEFDIIALVADSLSSLDIPVFEGWYDEELKKTHITFFEYLEAPEDFLDDEEVSITHNIQVDIWTTNSEEGLKLKNKVKKLLKDNGFLLEDSNDQFEVDVKIYHKAMRFNYSEELD</sequence>
<dbReference type="AlphaFoldDB" id="A0A0H2YTM4"/>
<keyword evidence="2" id="KW-1185">Reference proteome</keyword>